<evidence type="ECO:0000256" key="2">
    <source>
        <dbReference type="ARBA" id="ARBA00022679"/>
    </source>
</evidence>
<reference evidence="11 12" key="1">
    <citation type="submission" date="2019-09" db="EMBL/GenBank/DDBJ databases">
        <title>Genome sequencing of Ng87 strain.</title>
        <authorList>
            <person name="Karasev E.S."/>
            <person name="Andronov E."/>
        </authorList>
    </citation>
    <scope>NUCLEOTIDE SEQUENCE [LARGE SCALE GENOMIC DNA]</scope>
    <source>
        <strain evidence="11 12">Ng87</strain>
    </source>
</reference>
<dbReference type="EC" id="2.7.7.49" evidence="1"/>
<dbReference type="InterPro" id="IPR043502">
    <property type="entry name" value="DNA/RNA_pol_sf"/>
</dbReference>
<dbReference type="CDD" id="cd03487">
    <property type="entry name" value="RT_Bac_retron_II"/>
    <property type="match status" value="1"/>
</dbReference>
<comment type="caution">
    <text evidence="11">The sequence shown here is derived from an EMBL/GenBank/DDBJ whole genome shotgun (WGS) entry which is preliminary data.</text>
</comment>
<evidence type="ECO:0000256" key="9">
    <source>
        <dbReference type="ARBA" id="ARBA00048173"/>
    </source>
</evidence>
<gene>
    <name evidence="11" type="ORF">F4V91_16395</name>
</gene>
<evidence type="ECO:0000313" key="12">
    <source>
        <dbReference type="Proteomes" id="UP000386575"/>
    </source>
</evidence>
<organism evidence="11 12">
    <name type="scientific">Neorhizobium galegae</name>
    <name type="common">Rhizobium galegae</name>
    <dbReference type="NCBI Taxonomy" id="399"/>
    <lineage>
        <taxon>Bacteria</taxon>
        <taxon>Pseudomonadati</taxon>
        <taxon>Pseudomonadota</taxon>
        <taxon>Alphaproteobacteria</taxon>
        <taxon>Hyphomicrobiales</taxon>
        <taxon>Rhizobiaceae</taxon>
        <taxon>Rhizobium/Agrobacterium group</taxon>
        <taxon>Neorhizobium</taxon>
    </lineage>
</organism>
<dbReference type="GO" id="GO:0051607">
    <property type="term" value="P:defense response to virus"/>
    <property type="evidence" value="ECO:0007669"/>
    <property type="project" value="UniProtKB-KW"/>
</dbReference>
<evidence type="ECO:0000256" key="5">
    <source>
        <dbReference type="ARBA" id="ARBA00022842"/>
    </source>
</evidence>
<dbReference type="InterPro" id="IPR000477">
    <property type="entry name" value="RT_dom"/>
</dbReference>
<dbReference type="GO" id="GO:0003964">
    <property type="term" value="F:RNA-directed DNA polymerase activity"/>
    <property type="evidence" value="ECO:0007669"/>
    <property type="project" value="UniProtKB-KW"/>
</dbReference>
<dbReference type="PRINTS" id="PR00866">
    <property type="entry name" value="RNADNAPOLMS"/>
</dbReference>
<dbReference type="GO" id="GO:0003723">
    <property type="term" value="F:RNA binding"/>
    <property type="evidence" value="ECO:0007669"/>
    <property type="project" value="InterPro"/>
</dbReference>
<protein>
    <recommendedName>
        <fullName evidence="1">RNA-directed DNA polymerase</fullName>
        <ecNumber evidence="1">2.7.7.49</ecNumber>
    </recommendedName>
</protein>
<evidence type="ECO:0000256" key="4">
    <source>
        <dbReference type="ARBA" id="ARBA00022723"/>
    </source>
</evidence>
<comment type="similarity">
    <text evidence="8">Belongs to the bacterial reverse transcriptase family.</text>
</comment>
<sequence>MPPRSYYNEPRPSDYVAFAKAFFPDELQAASEFAETRGLPYINSSAHIAAYLGVSASLLRQVIHKPAYHYREFPIKKASGADRIVSTPKTYLKVIQWWIADNILNKIQLSDSVHGFRRGKSYFTNASVHLNSKHILNVDVESFFDSITFAQITNVFNSLGYTEAGSLTLATLTSKNGIAPTGAPTSPMIANAILRSLDSHLEAFAAKSNLLYTRYADDLTFSSPEWIDQSVVDAVTKYVESQGFKLNAKKTKFMGPGDRMEVTGLVTNAGLNASKEWRNWARGFLHRVSREPAKHIGEIERVRGVYGVLRQLDPEKHKKLTVAAEQAMGHLADVKRALAGSKQS</sequence>
<keyword evidence="4" id="KW-0479">Metal-binding</keyword>
<evidence type="ECO:0000256" key="7">
    <source>
        <dbReference type="ARBA" id="ARBA00023118"/>
    </source>
</evidence>
<dbReference type="EMBL" id="VZUL01000002">
    <property type="protein sequence ID" value="KAB1087870.1"/>
    <property type="molecule type" value="Genomic_DNA"/>
</dbReference>
<keyword evidence="5" id="KW-0460">Magnesium</keyword>
<dbReference type="Pfam" id="PF00078">
    <property type="entry name" value="RVT_1"/>
    <property type="match status" value="1"/>
</dbReference>
<evidence type="ECO:0000256" key="1">
    <source>
        <dbReference type="ARBA" id="ARBA00012493"/>
    </source>
</evidence>
<keyword evidence="7" id="KW-0051">Antiviral defense</keyword>
<evidence type="ECO:0000256" key="6">
    <source>
        <dbReference type="ARBA" id="ARBA00022918"/>
    </source>
</evidence>
<keyword evidence="2" id="KW-0808">Transferase</keyword>
<dbReference type="PANTHER" id="PTHR34047:SF7">
    <property type="entry name" value="RNA-DIRECTED DNA POLYMERASE"/>
    <property type="match status" value="1"/>
</dbReference>
<evidence type="ECO:0000256" key="8">
    <source>
        <dbReference type="ARBA" id="ARBA00034120"/>
    </source>
</evidence>
<feature type="domain" description="Reverse transcriptase" evidence="10">
    <location>
        <begin position="1"/>
        <end position="267"/>
    </location>
</feature>
<evidence type="ECO:0000259" key="10">
    <source>
        <dbReference type="PROSITE" id="PS50878"/>
    </source>
</evidence>
<keyword evidence="3" id="KW-0548">Nucleotidyltransferase</keyword>
<evidence type="ECO:0000313" key="11">
    <source>
        <dbReference type="EMBL" id="KAB1087870.1"/>
    </source>
</evidence>
<name>A0A6A1TUW0_NEOGA</name>
<evidence type="ECO:0000256" key="3">
    <source>
        <dbReference type="ARBA" id="ARBA00022695"/>
    </source>
</evidence>
<proteinExistence type="inferred from homology"/>
<keyword evidence="6 11" id="KW-0695">RNA-directed DNA polymerase</keyword>
<dbReference type="SUPFAM" id="SSF56672">
    <property type="entry name" value="DNA/RNA polymerases"/>
    <property type="match status" value="1"/>
</dbReference>
<dbReference type="PANTHER" id="PTHR34047">
    <property type="entry name" value="NUCLEAR INTRON MATURASE 1, MITOCHONDRIAL-RELATED"/>
    <property type="match status" value="1"/>
</dbReference>
<comment type="catalytic activity">
    <reaction evidence="9">
        <text>DNA(n) + a 2'-deoxyribonucleoside 5'-triphosphate = DNA(n+1) + diphosphate</text>
        <dbReference type="Rhea" id="RHEA:22508"/>
        <dbReference type="Rhea" id="RHEA-COMP:17339"/>
        <dbReference type="Rhea" id="RHEA-COMP:17340"/>
        <dbReference type="ChEBI" id="CHEBI:33019"/>
        <dbReference type="ChEBI" id="CHEBI:61560"/>
        <dbReference type="ChEBI" id="CHEBI:173112"/>
        <dbReference type="EC" id="2.7.7.49"/>
    </reaction>
</comment>
<dbReference type="InterPro" id="IPR000123">
    <property type="entry name" value="Reverse_transcriptase_msDNA"/>
</dbReference>
<dbReference type="RefSeq" id="WP_151043928.1">
    <property type="nucleotide sequence ID" value="NZ_VZUL01000002.1"/>
</dbReference>
<accession>A0A6A1TUW0</accession>
<dbReference type="Proteomes" id="UP000386575">
    <property type="component" value="Unassembled WGS sequence"/>
</dbReference>
<dbReference type="InterPro" id="IPR051083">
    <property type="entry name" value="GrpII_Intron_Splice-Mob/Def"/>
</dbReference>
<dbReference type="PROSITE" id="PS50878">
    <property type="entry name" value="RT_POL"/>
    <property type="match status" value="1"/>
</dbReference>
<dbReference type="AlphaFoldDB" id="A0A6A1TUW0"/>
<dbReference type="GO" id="GO:0046872">
    <property type="term" value="F:metal ion binding"/>
    <property type="evidence" value="ECO:0007669"/>
    <property type="project" value="UniProtKB-KW"/>
</dbReference>